<dbReference type="EMBL" id="REGN01002150">
    <property type="protein sequence ID" value="RNA29931.1"/>
    <property type="molecule type" value="Genomic_DNA"/>
</dbReference>
<keyword evidence="1" id="KW-0548">Nucleotidyltransferase</keyword>
<evidence type="ECO:0000313" key="1">
    <source>
        <dbReference type="EMBL" id="RNA29931.1"/>
    </source>
</evidence>
<sequence length="210" mass="24691">MMYLKEVERWLFKWKMKISTEKSCYMIFEKLTKVKINLNLKINDSNLNNEEKVKFLGITLDSKLTFGPMVDEMKERCNSRLNIIKYLSNRKWGLKPKTLGSLYKSLKGSILDYSFHCLNSFTETNIKKIQVIQNSAVRSILKLKYDTPSNIMQQEAFFKLKLLTVTNPLFELSERYVRAGLNHSVPLVVSLVEEYREGFESRYIEYSTPL</sequence>
<proteinExistence type="predicted"/>
<comment type="caution">
    <text evidence="1">The sequence shown here is derived from an EMBL/GenBank/DDBJ whole genome shotgun (WGS) entry which is preliminary data.</text>
</comment>
<evidence type="ECO:0000313" key="2">
    <source>
        <dbReference type="Proteomes" id="UP000276133"/>
    </source>
</evidence>
<keyword evidence="2" id="KW-1185">Reference proteome</keyword>
<name>A0A3M7S2A5_BRAPC</name>
<gene>
    <name evidence="1" type="ORF">BpHYR1_053714</name>
</gene>
<keyword evidence="1" id="KW-0808">Transferase</keyword>
<keyword evidence="1" id="KW-0695">RNA-directed DNA polymerase</keyword>
<dbReference type="Proteomes" id="UP000276133">
    <property type="component" value="Unassembled WGS sequence"/>
</dbReference>
<dbReference type="GO" id="GO:0003964">
    <property type="term" value="F:RNA-directed DNA polymerase activity"/>
    <property type="evidence" value="ECO:0007669"/>
    <property type="project" value="UniProtKB-KW"/>
</dbReference>
<dbReference type="OrthoDB" id="410381at2759"/>
<feature type="non-terminal residue" evidence="1">
    <location>
        <position position="210"/>
    </location>
</feature>
<organism evidence="1 2">
    <name type="scientific">Brachionus plicatilis</name>
    <name type="common">Marine rotifer</name>
    <name type="synonym">Brachionus muelleri</name>
    <dbReference type="NCBI Taxonomy" id="10195"/>
    <lineage>
        <taxon>Eukaryota</taxon>
        <taxon>Metazoa</taxon>
        <taxon>Spiralia</taxon>
        <taxon>Gnathifera</taxon>
        <taxon>Rotifera</taxon>
        <taxon>Eurotatoria</taxon>
        <taxon>Monogononta</taxon>
        <taxon>Pseudotrocha</taxon>
        <taxon>Ploima</taxon>
        <taxon>Brachionidae</taxon>
        <taxon>Brachionus</taxon>
    </lineage>
</organism>
<protein>
    <submittedName>
        <fullName evidence="1">RNA-directed DNA polymerase from mobile element jockey-like</fullName>
    </submittedName>
</protein>
<accession>A0A3M7S2A5</accession>
<dbReference type="AlphaFoldDB" id="A0A3M7S2A5"/>
<reference evidence="1 2" key="1">
    <citation type="journal article" date="2018" name="Sci. Rep.">
        <title>Genomic signatures of local adaptation to the degree of environmental predictability in rotifers.</title>
        <authorList>
            <person name="Franch-Gras L."/>
            <person name="Hahn C."/>
            <person name="Garcia-Roger E.M."/>
            <person name="Carmona M.J."/>
            <person name="Serra M."/>
            <person name="Gomez A."/>
        </authorList>
    </citation>
    <scope>NUCLEOTIDE SEQUENCE [LARGE SCALE GENOMIC DNA]</scope>
    <source>
        <strain evidence="1">HYR1</strain>
    </source>
</reference>